<dbReference type="EMBL" id="CM055106">
    <property type="protein sequence ID" value="KAJ7529266.1"/>
    <property type="molecule type" value="Genomic_DNA"/>
</dbReference>
<accession>A0ACC2BHP1</accession>
<name>A0ACC2BHP1_DIPCM</name>
<gene>
    <name evidence="1" type="ORF">O6H91_15G040900</name>
</gene>
<proteinExistence type="predicted"/>
<dbReference type="Proteomes" id="UP001162992">
    <property type="component" value="Chromosome 15"/>
</dbReference>
<organism evidence="1 2">
    <name type="scientific">Diphasiastrum complanatum</name>
    <name type="common">Issler's clubmoss</name>
    <name type="synonym">Lycopodium complanatum</name>
    <dbReference type="NCBI Taxonomy" id="34168"/>
    <lineage>
        <taxon>Eukaryota</taxon>
        <taxon>Viridiplantae</taxon>
        <taxon>Streptophyta</taxon>
        <taxon>Embryophyta</taxon>
        <taxon>Tracheophyta</taxon>
        <taxon>Lycopodiopsida</taxon>
        <taxon>Lycopodiales</taxon>
        <taxon>Lycopodiaceae</taxon>
        <taxon>Lycopodioideae</taxon>
        <taxon>Diphasiastrum</taxon>
    </lineage>
</organism>
<sequence length="1501" mass="172868">MFKAIRRKPQKLKQKMNFKLQFQVTQIPQIGWETLVVTVISMLTGKSIWRSHKSSVQNGNCEWSDYFVESMKLIQQLKSDGYDERLYKFIVSEGDSGSAVLGDVTLNLVDYATIQTPLSVPLLLRNCLSGSILHVKIQSLSTSKPSRGMGWHTGNITKQNNDLFGSDDEQGFSDLSGKSSSTSTGSEFSQPLSGLLQLRSFSLRRDIKSSLFQYSSDVSDEEQPSTTFEVSSIARKVFGDLPSLSGSPRRQQNVRQYGKDGSQESRQSVSSFTESNLSGVTKASQSPRTSSDDTSSRQMDRVESAKTSWISLANDPQDTSYGNFQMVPRTPRPLAIRNRDPLSEKPNSAEVVDEDYQKEGSQGDWQARRLSLEIEMLKQQLTEQLRHGAENDAKLLALFVERDGLKTEVEKLKVERKSSQDKENGELDLRWEAEKAKQLIKELQEEVMYEKDKNINLNVQLQKMQDSHVELIAAVEDLEKSLEEQKEEIEELVCKNSELQASTTIVSHAESEREKQWMQKFLVQEKKIHSLETSIIMYQEYQKSEQGLESETGLEIDSDQIIKSLKTEIIDLEKDSEELTKENTDLIFKLNAIKKELALKNESVDQLQFELTKTRSPQASSELSSGEVGRPQKLVSNLEEKLQENGEFHKLQTKNNERLLVDLQVSLQELRAENDNLDNELKRSEAYASSLRMDLEAAKGECAMLENQNKMLLLQAGEWPTRFQIEGIRLHSSGLEQHCHSKFVSNKQELESRLSYYEAQNGLHTSQEENVPTAVQYKEQLNTGHDDHQLIKSNQEIVQLLNKITDLEEQLRHVREQRDAYRLERVESVLQEESTEYHSKLLELEEKKAEVMEECLAHKKAREHLESQVDHLKNEIAGQVKIRLLVEQHTEALQGTLQELEELLDRVKKDYLVSTTATTSLESEVKHRQLVWDEKEKKLVEDLNTLLVSKIELEKRAIKAEESLTQMELEKAAEVDCLQSELRQLKEQLALLFQEKENLASEAHLQAAEFCAGKTRLEEELVYMQEKIKQSETQAASVTIQYHKKMQELFLDKDVLEERELQIAKELKEMFMQVEVFRDKEGAYKSKLDELESKVATLEKDKQNLVKANQELKTKASELELLRIELDGLRSSLNATISAKSEAESLLQNLRSDHLRLESHKSRLEDKISTLEQSQREMEELRNAKKVLEGKILQLQSELDEQGTTRASEAEQRIESMRLRRQNNDFKNKLLQQEVANEQFQHKVQLLEGELFQKVNALSAAEKKLQEREKVETGHIQESVELKDLQSKVKLLEDETKYKALELESMREEFKKKEFSLCQKIELLELAHQELEQRNEDTDKIAESQKSEIRQLQIQYEVLSHDNQEHVSKLHTAENFESEVLRLRKANEQLENRVSQLMEDDTVERANLENDLAEALKEIKFYELQLQRELAKQQSANTATSAIILSASETSALREKISHLEEELKEMHNRYLCMSLKCAEVEAEREELFMTVRNLRNAKKI</sequence>
<reference evidence="2" key="1">
    <citation type="journal article" date="2024" name="Proc. Natl. Acad. Sci. U.S.A.">
        <title>Extraordinary preservation of gene collinearity over three hundred million years revealed in homosporous lycophytes.</title>
        <authorList>
            <person name="Li C."/>
            <person name="Wickell D."/>
            <person name="Kuo L.Y."/>
            <person name="Chen X."/>
            <person name="Nie B."/>
            <person name="Liao X."/>
            <person name="Peng D."/>
            <person name="Ji J."/>
            <person name="Jenkins J."/>
            <person name="Williams M."/>
            <person name="Shu S."/>
            <person name="Plott C."/>
            <person name="Barry K."/>
            <person name="Rajasekar S."/>
            <person name="Grimwood J."/>
            <person name="Han X."/>
            <person name="Sun S."/>
            <person name="Hou Z."/>
            <person name="He W."/>
            <person name="Dai G."/>
            <person name="Sun C."/>
            <person name="Schmutz J."/>
            <person name="Leebens-Mack J.H."/>
            <person name="Li F.W."/>
            <person name="Wang L."/>
        </authorList>
    </citation>
    <scope>NUCLEOTIDE SEQUENCE [LARGE SCALE GENOMIC DNA]</scope>
    <source>
        <strain evidence="2">cv. PW_Plant_1</strain>
    </source>
</reference>
<protein>
    <submittedName>
        <fullName evidence="1">Uncharacterized protein</fullName>
    </submittedName>
</protein>
<keyword evidence="2" id="KW-1185">Reference proteome</keyword>
<evidence type="ECO:0000313" key="2">
    <source>
        <dbReference type="Proteomes" id="UP001162992"/>
    </source>
</evidence>
<comment type="caution">
    <text evidence="1">The sequence shown here is derived from an EMBL/GenBank/DDBJ whole genome shotgun (WGS) entry which is preliminary data.</text>
</comment>
<evidence type="ECO:0000313" key="1">
    <source>
        <dbReference type="EMBL" id="KAJ7529266.1"/>
    </source>
</evidence>